<evidence type="ECO:0000256" key="6">
    <source>
        <dbReference type="ARBA" id="ARBA00048539"/>
    </source>
</evidence>
<dbReference type="Proteomes" id="UP001359781">
    <property type="component" value="Unassembled WGS sequence"/>
</dbReference>
<evidence type="ECO:0000256" key="1">
    <source>
        <dbReference type="ARBA" id="ARBA00022490"/>
    </source>
</evidence>
<dbReference type="Pfam" id="PF09179">
    <property type="entry name" value="TilS"/>
    <property type="match status" value="1"/>
</dbReference>
<name>A0ABU8NXN9_9CORY</name>
<dbReference type="PANTHER" id="PTHR43033:SF1">
    <property type="entry name" value="TRNA(ILE)-LYSIDINE SYNTHASE-RELATED"/>
    <property type="match status" value="1"/>
</dbReference>
<dbReference type="NCBIfam" id="TIGR02432">
    <property type="entry name" value="lysidine_TilS_N"/>
    <property type="match status" value="1"/>
</dbReference>
<dbReference type="Gene3D" id="3.40.50.620">
    <property type="entry name" value="HUPs"/>
    <property type="match status" value="1"/>
</dbReference>
<sequence>MPPRRLGRVDIPRDPPCFLPVRTALRAHAARWLGPGQPVAVGLSGGADSTALLAAALMEGLRAHAVVVDHGLQPGSGEVAARAAALALDLGASAEIRRVRVGRAGGMEAAAREARYRALRQAARGRPLLVGHTRDDQAETYLLAALRGNPAGMLPASGGLHRPLLGVRRADTEAACRELGLEPWRDPQNEDSAFRRVAVRATVIPALSEATGVGDPVAPLAQAADRAALDAEALDQWARRAATDSVADLARLPQAVRGRIVSAMILRAGARVTRAALDAVEALVMDWRGQGPVAVGAGLVVARADGKLTVTREKGVRDAR</sequence>
<dbReference type="InterPro" id="IPR011063">
    <property type="entry name" value="TilS/TtcA_N"/>
</dbReference>
<dbReference type="SUPFAM" id="SSF52402">
    <property type="entry name" value="Adenine nucleotide alpha hydrolases-like"/>
    <property type="match status" value="1"/>
</dbReference>
<comment type="caution">
    <text evidence="10">The sequence shown here is derived from an EMBL/GenBank/DDBJ whole genome shotgun (WGS) entry which is preliminary data.</text>
</comment>
<evidence type="ECO:0000259" key="8">
    <source>
        <dbReference type="Pfam" id="PF01171"/>
    </source>
</evidence>
<protein>
    <recommendedName>
        <fullName evidence="7">tRNA(Ile)-lysidine synthase</fullName>
        <ecNumber evidence="7">6.3.4.19</ecNumber>
    </recommendedName>
    <alternativeName>
        <fullName evidence="7">tRNA(Ile)-2-lysyl-cytidine synthase</fullName>
    </alternativeName>
    <alternativeName>
        <fullName evidence="7">tRNA(Ile)-lysidine synthetase</fullName>
    </alternativeName>
</protein>
<evidence type="ECO:0000256" key="5">
    <source>
        <dbReference type="ARBA" id="ARBA00022840"/>
    </source>
</evidence>
<comment type="domain">
    <text evidence="7">The N-terminal region contains the highly conserved SGGXDS motif, predicted to be a P-loop motif involved in ATP binding.</text>
</comment>
<keyword evidence="11" id="KW-1185">Reference proteome</keyword>
<evidence type="ECO:0000259" key="9">
    <source>
        <dbReference type="Pfam" id="PF09179"/>
    </source>
</evidence>
<keyword evidence="3 7" id="KW-0819">tRNA processing</keyword>
<dbReference type="SUPFAM" id="SSF82829">
    <property type="entry name" value="MesJ substrate recognition domain-like"/>
    <property type="match status" value="1"/>
</dbReference>
<evidence type="ECO:0000256" key="7">
    <source>
        <dbReference type="HAMAP-Rule" id="MF_01161"/>
    </source>
</evidence>
<keyword evidence="2 7" id="KW-0436">Ligase</keyword>
<dbReference type="EMBL" id="JBAHVJ010000001">
    <property type="protein sequence ID" value="MEJ4098894.1"/>
    <property type="molecule type" value="Genomic_DNA"/>
</dbReference>
<dbReference type="EC" id="6.3.4.19" evidence="7"/>
<feature type="binding site" evidence="7">
    <location>
        <begin position="44"/>
        <end position="49"/>
    </location>
    <ligand>
        <name>ATP</name>
        <dbReference type="ChEBI" id="CHEBI:30616"/>
    </ligand>
</feature>
<organism evidence="10 11">
    <name type="scientific">Corynebacterium mastitidis</name>
    <dbReference type="NCBI Taxonomy" id="161890"/>
    <lineage>
        <taxon>Bacteria</taxon>
        <taxon>Bacillati</taxon>
        <taxon>Actinomycetota</taxon>
        <taxon>Actinomycetes</taxon>
        <taxon>Mycobacteriales</taxon>
        <taxon>Corynebacteriaceae</taxon>
        <taxon>Corynebacterium</taxon>
    </lineage>
</organism>
<dbReference type="InterPro" id="IPR014729">
    <property type="entry name" value="Rossmann-like_a/b/a_fold"/>
</dbReference>
<feature type="domain" description="tRNA(Ile)-lysidine/2-thiocytidine synthase N-terminal" evidence="8">
    <location>
        <begin position="39"/>
        <end position="201"/>
    </location>
</feature>
<dbReference type="HAMAP" id="MF_01161">
    <property type="entry name" value="tRNA_Ile_lys_synt"/>
    <property type="match status" value="1"/>
</dbReference>
<dbReference type="CDD" id="cd01992">
    <property type="entry name" value="TilS_N"/>
    <property type="match status" value="1"/>
</dbReference>
<accession>A0ABU8NXN9</accession>
<evidence type="ECO:0000256" key="4">
    <source>
        <dbReference type="ARBA" id="ARBA00022741"/>
    </source>
</evidence>
<dbReference type="InterPro" id="IPR012795">
    <property type="entry name" value="tRNA_Ile_lys_synt_N"/>
</dbReference>
<comment type="function">
    <text evidence="7">Ligates lysine onto the cytidine present at position 34 of the AUA codon-specific tRNA(Ile) that contains the anticodon CAU, in an ATP-dependent manner. Cytidine is converted to lysidine, thus changing the amino acid specificity of the tRNA from methionine to isoleucine.</text>
</comment>
<comment type="similarity">
    <text evidence="7">Belongs to the tRNA(Ile)-lysidine synthase family.</text>
</comment>
<dbReference type="GO" id="GO:0032267">
    <property type="term" value="F:tRNA(Ile)-lysidine synthase activity"/>
    <property type="evidence" value="ECO:0007669"/>
    <property type="project" value="UniProtKB-EC"/>
</dbReference>
<keyword evidence="5 7" id="KW-0067">ATP-binding</keyword>
<dbReference type="InterPro" id="IPR015262">
    <property type="entry name" value="tRNA_Ile_lys_synt_subst-bd"/>
</dbReference>
<feature type="domain" description="tRNA(Ile)-lysidine synthase substrate-binding" evidence="9">
    <location>
        <begin position="245"/>
        <end position="308"/>
    </location>
</feature>
<evidence type="ECO:0000313" key="11">
    <source>
        <dbReference type="Proteomes" id="UP001359781"/>
    </source>
</evidence>
<comment type="subcellular location">
    <subcellularLocation>
        <location evidence="7">Cytoplasm</location>
    </subcellularLocation>
</comment>
<evidence type="ECO:0000313" key="10">
    <source>
        <dbReference type="EMBL" id="MEJ4098894.1"/>
    </source>
</evidence>
<dbReference type="InterPro" id="IPR012094">
    <property type="entry name" value="tRNA_Ile_lys_synt"/>
</dbReference>
<gene>
    <name evidence="7 10" type="primary">tilS</name>
    <name evidence="10" type="ORF">V5S96_00720</name>
</gene>
<evidence type="ECO:0000256" key="2">
    <source>
        <dbReference type="ARBA" id="ARBA00022598"/>
    </source>
</evidence>
<comment type="catalytic activity">
    <reaction evidence="6 7">
        <text>cytidine(34) in tRNA(Ile2) + L-lysine + ATP = lysidine(34) in tRNA(Ile2) + AMP + diphosphate + H(+)</text>
        <dbReference type="Rhea" id="RHEA:43744"/>
        <dbReference type="Rhea" id="RHEA-COMP:10625"/>
        <dbReference type="Rhea" id="RHEA-COMP:10670"/>
        <dbReference type="ChEBI" id="CHEBI:15378"/>
        <dbReference type="ChEBI" id="CHEBI:30616"/>
        <dbReference type="ChEBI" id="CHEBI:32551"/>
        <dbReference type="ChEBI" id="CHEBI:33019"/>
        <dbReference type="ChEBI" id="CHEBI:82748"/>
        <dbReference type="ChEBI" id="CHEBI:83665"/>
        <dbReference type="ChEBI" id="CHEBI:456215"/>
        <dbReference type="EC" id="6.3.4.19"/>
    </reaction>
</comment>
<dbReference type="Pfam" id="PF01171">
    <property type="entry name" value="ATP_bind_3"/>
    <property type="match status" value="1"/>
</dbReference>
<proteinExistence type="inferred from homology"/>
<dbReference type="PANTHER" id="PTHR43033">
    <property type="entry name" value="TRNA(ILE)-LYSIDINE SYNTHASE-RELATED"/>
    <property type="match status" value="1"/>
</dbReference>
<dbReference type="RefSeq" id="WP_337889475.1">
    <property type="nucleotide sequence ID" value="NZ_JBAHVI010000002.1"/>
</dbReference>
<keyword evidence="1 7" id="KW-0963">Cytoplasm</keyword>
<evidence type="ECO:0000256" key="3">
    <source>
        <dbReference type="ARBA" id="ARBA00022694"/>
    </source>
</evidence>
<reference evidence="10 11" key="1">
    <citation type="submission" date="2024-02" db="EMBL/GenBank/DDBJ databases">
        <title>Whole genome sequencing and characterization of Corynebacterium isolated from the ocular surface of dry eye disease sufferers.</title>
        <authorList>
            <person name="Naqvi M."/>
        </authorList>
    </citation>
    <scope>NUCLEOTIDE SEQUENCE [LARGE SCALE GENOMIC DNA]</scope>
    <source>
        <strain evidence="10 11">PCRF</strain>
    </source>
</reference>
<keyword evidence="4 7" id="KW-0547">Nucleotide-binding</keyword>